<evidence type="ECO:0000256" key="2">
    <source>
        <dbReference type="SAM" id="Phobius"/>
    </source>
</evidence>
<keyword evidence="2" id="KW-1133">Transmembrane helix</keyword>
<feature type="transmembrane region" description="Helical" evidence="2">
    <location>
        <begin position="85"/>
        <end position="107"/>
    </location>
</feature>
<comment type="caution">
    <text evidence="3">The sequence shown here is derived from an EMBL/GenBank/DDBJ whole genome shotgun (WGS) entry which is preliminary data.</text>
</comment>
<evidence type="ECO:0000313" key="4">
    <source>
        <dbReference type="Proteomes" id="UP001152604"/>
    </source>
</evidence>
<keyword evidence="2" id="KW-0472">Membrane</keyword>
<gene>
    <name evidence="3" type="ORF">MES4922_120163</name>
</gene>
<reference evidence="3" key="1">
    <citation type="submission" date="2022-03" db="EMBL/GenBank/DDBJ databases">
        <authorList>
            <person name="Brunel B."/>
        </authorList>
    </citation>
    <scope>NUCLEOTIDE SEQUENCE</scope>
    <source>
        <strain evidence="3">STM4922sample</strain>
    </source>
</reference>
<dbReference type="Proteomes" id="UP001152604">
    <property type="component" value="Unassembled WGS sequence"/>
</dbReference>
<protein>
    <submittedName>
        <fullName evidence="3">Uncharacterized protein</fullName>
    </submittedName>
</protein>
<proteinExistence type="predicted"/>
<evidence type="ECO:0000256" key="1">
    <source>
        <dbReference type="SAM" id="MobiDB-lite"/>
    </source>
</evidence>
<feature type="region of interest" description="Disordered" evidence="1">
    <location>
        <begin position="1"/>
        <end position="80"/>
    </location>
</feature>
<keyword evidence="2" id="KW-0812">Transmembrane</keyword>
<keyword evidence="4" id="KW-1185">Reference proteome</keyword>
<evidence type="ECO:0000313" key="3">
    <source>
        <dbReference type="EMBL" id="CAH2395435.1"/>
    </source>
</evidence>
<accession>A0ABM9DHY7</accession>
<organism evidence="3 4">
    <name type="scientific">Mesorhizobium ventifaucium</name>
    <dbReference type="NCBI Taxonomy" id="666020"/>
    <lineage>
        <taxon>Bacteria</taxon>
        <taxon>Pseudomonadati</taxon>
        <taxon>Pseudomonadota</taxon>
        <taxon>Alphaproteobacteria</taxon>
        <taxon>Hyphomicrobiales</taxon>
        <taxon>Phyllobacteriaceae</taxon>
        <taxon>Mesorhizobium</taxon>
    </lineage>
</organism>
<dbReference type="EMBL" id="CAKXZS010000004">
    <property type="protein sequence ID" value="CAH2395435.1"/>
    <property type="molecule type" value="Genomic_DNA"/>
</dbReference>
<name>A0ABM9DHY7_9HYPH</name>
<sequence length="108" mass="11340">MMAARRDQTPAKATGDIQAGATQDKTPGFDPAAAPEETDAEAADVPNPVAEARPRRQPEFTNEASFGDAMRPVGSEPDLQPRSNWPVLVIAAVVLVAAAAFVLAAMLR</sequence>